<organism evidence="2 3">
    <name type="scientific">Candidatus Magasanikbacteria bacterium RIFCSPHIGHO2_01_FULL_47_8</name>
    <dbReference type="NCBI Taxonomy" id="1798673"/>
    <lineage>
        <taxon>Bacteria</taxon>
        <taxon>Candidatus Magasanikiibacteriota</taxon>
    </lineage>
</organism>
<protein>
    <submittedName>
        <fullName evidence="2">Uncharacterized protein</fullName>
    </submittedName>
</protein>
<dbReference type="EMBL" id="MFPU01000061">
    <property type="protein sequence ID" value="OGH69169.1"/>
    <property type="molecule type" value="Genomic_DNA"/>
</dbReference>
<gene>
    <name evidence="2" type="ORF">A2754_02835</name>
</gene>
<feature type="compositionally biased region" description="Pro residues" evidence="1">
    <location>
        <begin position="74"/>
        <end position="83"/>
    </location>
</feature>
<feature type="compositionally biased region" description="Basic and acidic residues" evidence="1">
    <location>
        <begin position="84"/>
        <end position="102"/>
    </location>
</feature>
<sequence length="219" mass="24629">MIPEFERVLRPQQFFGYFFAAKKVSSPNVIAKKKSGKRIPSLLLGLSKYGTLHITMADTNTEPKPILPELAPATPAPEVAPSPEPEKIETAVETTPEAKEPDPTAENEPISPEMTTPKKRPSVVIPQMRDEVTVRIEKIMEDGLGEAYQRLSPVAKQEFKIKGEETATKIRELLQNTHVKAKKILQLILEWLKLLPGVNRFFLEQEAKIKTDRIIGLKK</sequence>
<evidence type="ECO:0000313" key="2">
    <source>
        <dbReference type="EMBL" id="OGH69169.1"/>
    </source>
</evidence>
<reference evidence="2 3" key="1">
    <citation type="journal article" date="2016" name="Nat. Commun.">
        <title>Thousands of microbial genomes shed light on interconnected biogeochemical processes in an aquifer system.</title>
        <authorList>
            <person name="Anantharaman K."/>
            <person name="Brown C.T."/>
            <person name="Hug L.A."/>
            <person name="Sharon I."/>
            <person name="Castelle C.J."/>
            <person name="Probst A.J."/>
            <person name="Thomas B.C."/>
            <person name="Singh A."/>
            <person name="Wilkins M.J."/>
            <person name="Karaoz U."/>
            <person name="Brodie E.L."/>
            <person name="Williams K.H."/>
            <person name="Hubbard S.S."/>
            <person name="Banfield J.F."/>
        </authorList>
    </citation>
    <scope>NUCLEOTIDE SEQUENCE [LARGE SCALE GENOMIC DNA]</scope>
</reference>
<proteinExistence type="predicted"/>
<feature type="region of interest" description="Disordered" evidence="1">
    <location>
        <begin position="72"/>
        <end position="120"/>
    </location>
</feature>
<evidence type="ECO:0000313" key="3">
    <source>
        <dbReference type="Proteomes" id="UP000177953"/>
    </source>
</evidence>
<evidence type="ECO:0000256" key="1">
    <source>
        <dbReference type="SAM" id="MobiDB-lite"/>
    </source>
</evidence>
<dbReference type="Proteomes" id="UP000177953">
    <property type="component" value="Unassembled WGS sequence"/>
</dbReference>
<name>A0A1F6MC25_9BACT</name>
<dbReference type="AlphaFoldDB" id="A0A1F6MC25"/>
<comment type="caution">
    <text evidence="2">The sequence shown here is derived from an EMBL/GenBank/DDBJ whole genome shotgun (WGS) entry which is preliminary data.</text>
</comment>
<accession>A0A1F6MC25</accession>